<dbReference type="SMART" id="SM00184">
    <property type="entry name" value="RING"/>
    <property type="match status" value="1"/>
</dbReference>
<evidence type="ECO:0000256" key="9">
    <source>
        <dbReference type="ARBA" id="ARBA00022989"/>
    </source>
</evidence>
<evidence type="ECO:0000256" key="5">
    <source>
        <dbReference type="ARBA" id="ARBA00022723"/>
    </source>
</evidence>
<dbReference type="Proteomes" id="UP000195402">
    <property type="component" value="Unassembled WGS sequence"/>
</dbReference>
<dbReference type="PANTHER" id="PTHR45768:SF16">
    <property type="entry name" value="E3 UBIQUITIN-PROTEIN LIGASE ATL4"/>
    <property type="match status" value="1"/>
</dbReference>
<dbReference type="GO" id="GO:0016020">
    <property type="term" value="C:membrane"/>
    <property type="evidence" value="ECO:0007669"/>
    <property type="project" value="UniProtKB-SubCell"/>
</dbReference>
<evidence type="ECO:0000313" key="14">
    <source>
        <dbReference type="EMBL" id="OVA08351.1"/>
    </source>
</evidence>
<evidence type="ECO:0000256" key="6">
    <source>
        <dbReference type="ARBA" id="ARBA00022771"/>
    </source>
</evidence>
<evidence type="ECO:0000256" key="3">
    <source>
        <dbReference type="ARBA" id="ARBA00022679"/>
    </source>
</evidence>
<keyword evidence="7" id="KW-0833">Ubl conjugation pathway</keyword>
<organism evidence="14 15">
    <name type="scientific">Macleaya cordata</name>
    <name type="common">Five-seeded plume-poppy</name>
    <name type="synonym">Bocconia cordata</name>
    <dbReference type="NCBI Taxonomy" id="56857"/>
    <lineage>
        <taxon>Eukaryota</taxon>
        <taxon>Viridiplantae</taxon>
        <taxon>Streptophyta</taxon>
        <taxon>Embryophyta</taxon>
        <taxon>Tracheophyta</taxon>
        <taxon>Spermatophyta</taxon>
        <taxon>Magnoliopsida</taxon>
        <taxon>Ranunculales</taxon>
        <taxon>Papaveraceae</taxon>
        <taxon>Papaveroideae</taxon>
        <taxon>Macleaya</taxon>
    </lineage>
</organism>
<dbReference type="STRING" id="56857.A0A200QCY3"/>
<gene>
    <name evidence="14" type="ORF">BVC80_209g76</name>
</gene>
<dbReference type="Gene3D" id="3.30.40.10">
    <property type="entry name" value="Zinc/RING finger domain, C3HC4 (zinc finger)"/>
    <property type="match status" value="1"/>
</dbReference>
<keyword evidence="5" id="KW-0479">Metal-binding</keyword>
<evidence type="ECO:0000313" key="15">
    <source>
        <dbReference type="Proteomes" id="UP000195402"/>
    </source>
</evidence>
<keyword evidence="6 12" id="KW-0863">Zinc-finger</keyword>
<comment type="caution">
    <text evidence="14">The sequence shown here is derived from an EMBL/GenBank/DDBJ whole genome shotgun (WGS) entry which is preliminary data.</text>
</comment>
<protein>
    <submittedName>
        <fullName evidence="14">Zinc finger protein</fullName>
    </submittedName>
</protein>
<dbReference type="PANTHER" id="PTHR45768">
    <property type="entry name" value="E3 UBIQUITIN-PROTEIN LIGASE RNF13-LIKE"/>
    <property type="match status" value="1"/>
</dbReference>
<evidence type="ECO:0000256" key="12">
    <source>
        <dbReference type="PROSITE-ProRule" id="PRU00175"/>
    </source>
</evidence>
<keyword evidence="8" id="KW-0862">Zinc</keyword>
<name>A0A200QCY3_MACCD</name>
<dbReference type="OrthoDB" id="8062037at2759"/>
<comment type="subcellular location">
    <subcellularLocation>
        <location evidence="1">Membrane</location>
        <topology evidence="1">Single-pass membrane protein</topology>
    </subcellularLocation>
</comment>
<evidence type="ECO:0000256" key="10">
    <source>
        <dbReference type="ARBA" id="ARBA00023136"/>
    </source>
</evidence>
<reference evidence="14 15" key="1">
    <citation type="journal article" date="2017" name="Mol. Plant">
        <title>The Genome of Medicinal Plant Macleaya cordata Provides New Insights into Benzylisoquinoline Alkaloids Metabolism.</title>
        <authorList>
            <person name="Liu X."/>
            <person name="Liu Y."/>
            <person name="Huang P."/>
            <person name="Ma Y."/>
            <person name="Qing Z."/>
            <person name="Tang Q."/>
            <person name="Cao H."/>
            <person name="Cheng P."/>
            <person name="Zheng Y."/>
            <person name="Yuan Z."/>
            <person name="Zhou Y."/>
            <person name="Liu J."/>
            <person name="Tang Z."/>
            <person name="Zhuo Y."/>
            <person name="Zhang Y."/>
            <person name="Yu L."/>
            <person name="Huang J."/>
            <person name="Yang P."/>
            <person name="Peng Q."/>
            <person name="Zhang J."/>
            <person name="Jiang W."/>
            <person name="Zhang Z."/>
            <person name="Lin K."/>
            <person name="Ro D.K."/>
            <person name="Chen X."/>
            <person name="Xiong X."/>
            <person name="Shang Y."/>
            <person name="Huang S."/>
            <person name="Zeng J."/>
        </authorList>
    </citation>
    <scope>NUCLEOTIDE SEQUENCE [LARGE SCALE GENOMIC DNA]</scope>
    <source>
        <strain evidence="15">cv. BLH2017</strain>
        <tissue evidence="14">Root</tissue>
    </source>
</reference>
<dbReference type="InterPro" id="IPR001841">
    <property type="entry name" value="Znf_RING"/>
</dbReference>
<evidence type="ECO:0000256" key="2">
    <source>
        <dbReference type="ARBA" id="ARBA00004906"/>
    </source>
</evidence>
<keyword evidence="15" id="KW-1185">Reference proteome</keyword>
<evidence type="ECO:0000256" key="11">
    <source>
        <dbReference type="ARBA" id="ARBA00024209"/>
    </source>
</evidence>
<keyword evidence="9" id="KW-1133">Transmembrane helix</keyword>
<dbReference type="AlphaFoldDB" id="A0A200QCY3"/>
<feature type="domain" description="RING-type" evidence="13">
    <location>
        <begin position="88"/>
        <end position="130"/>
    </location>
</feature>
<keyword evidence="4" id="KW-0812">Transmembrane</keyword>
<evidence type="ECO:0000256" key="8">
    <source>
        <dbReference type="ARBA" id="ARBA00022833"/>
    </source>
</evidence>
<dbReference type="GO" id="GO:0016740">
    <property type="term" value="F:transferase activity"/>
    <property type="evidence" value="ECO:0007669"/>
    <property type="project" value="UniProtKB-KW"/>
</dbReference>
<evidence type="ECO:0000256" key="7">
    <source>
        <dbReference type="ARBA" id="ARBA00022786"/>
    </source>
</evidence>
<comment type="similarity">
    <text evidence="11">Belongs to the RING-type zinc finger family. ATL subfamily.</text>
</comment>
<keyword evidence="10" id="KW-0472">Membrane</keyword>
<comment type="pathway">
    <text evidence="2">Protein modification; protein ubiquitination.</text>
</comment>
<dbReference type="InterPro" id="IPR013083">
    <property type="entry name" value="Znf_RING/FYVE/PHD"/>
</dbReference>
<evidence type="ECO:0000259" key="13">
    <source>
        <dbReference type="PROSITE" id="PS50089"/>
    </source>
</evidence>
<dbReference type="EMBL" id="MVGT01002328">
    <property type="protein sequence ID" value="OVA08351.1"/>
    <property type="molecule type" value="Genomic_DNA"/>
</dbReference>
<evidence type="ECO:0000256" key="4">
    <source>
        <dbReference type="ARBA" id="ARBA00022692"/>
    </source>
</evidence>
<dbReference type="GO" id="GO:0008270">
    <property type="term" value="F:zinc ion binding"/>
    <property type="evidence" value="ECO:0007669"/>
    <property type="project" value="UniProtKB-KW"/>
</dbReference>
<dbReference type="PROSITE" id="PS50089">
    <property type="entry name" value="ZF_RING_2"/>
    <property type="match status" value="1"/>
</dbReference>
<evidence type="ECO:0000256" key="1">
    <source>
        <dbReference type="ARBA" id="ARBA00004167"/>
    </source>
</evidence>
<sequence length="243" mass="27176">MFLIYLSNYLCLRSKRDDDDDDGVVAHASDTIIVDIHSISSPSTVLTDDEDGEDDDENNHSGVHLLDTLPLFSFDSVTGLPSYASVDCAICLSKFKPHDQLRLLPSCCHAFHSQCIDSWLFHNLTCPLCRCAVEFVADAESSINSHLKLSSRQGSNSSSRSFWLEIGSINLSRRHQRSESNITTTNDEQSRYYSIGSDFEYVVGDIESEVVVEVTETTHHRPDEISVSVEDEQMLPPVQETLV</sequence>
<dbReference type="GO" id="GO:0016567">
    <property type="term" value="P:protein ubiquitination"/>
    <property type="evidence" value="ECO:0007669"/>
    <property type="project" value="TreeGrafter"/>
</dbReference>
<keyword evidence="3" id="KW-0808">Transferase</keyword>
<dbReference type="InParanoid" id="A0A200QCY3"/>
<dbReference type="Pfam" id="PF13639">
    <property type="entry name" value="zf-RING_2"/>
    <property type="match status" value="1"/>
</dbReference>
<accession>A0A200QCY3</accession>
<proteinExistence type="inferred from homology"/>
<dbReference type="SUPFAM" id="SSF57850">
    <property type="entry name" value="RING/U-box"/>
    <property type="match status" value="1"/>
</dbReference>